<gene>
    <name evidence="2" type="ORF">EURHEDRAFT_379720</name>
</gene>
<dbReference type="HOGENOM" id="CLU_915210_0_0_1"/>
<name>A0A017S8I3_ASPRC</name>
<evidence type="ECO:0000313" key="2">
    <source>
        <dbReference type="EMBL" id="EYE92944.1"/>
    </source>
</evidence>
<dbReference type="RefSeq" id="XP_040636632.1">
    <property type="nucleotide sequence ID" value="XM_040779202.1"/>
</dbReference>
<reference evidence="3" key="1">
    <citation type="journal article" date="2014" name="Nat. Commun.">
        <title>Genomic adaptations of the halophilic Dead Sea filamentous fungus Eurotium rubrum.</title>
        <authorList>
            <person name="Kis-Papo T."/>
            <person name="Weig A.R."/>
            <person name="Riley R."/>
            <person name="Persoh D."/>
            <person name="Salamov A."/>
            <person name="Sun H."/>
            <person name="Lipzen A."/>
            <person name="Wasser S.P."/>
            <person name="Rambold G."/>
            <person name="Grigoriev I.V."/>
            <person name="Nevo E."/>
        </authorList>
    </citation>
    <scope>NUCLEOTIDE SEQUENCE [LARGE SCALE GENOMIC DNA]</scope>
    <source>
        <strain evidence="3">CBS 135680</strain>
    </source>
</reference>
<feature type="chain" id="PRO_5001498919" description="F-box domain-containing protein" evidence="1">
    <location>
        <begin position="18"/>
        <end position="304"/>
    </location>
</feature>
<dbReference type="AlphaFoldDB" id="A0A017S8I3"/>
<organism evidence="2 3">
    <name type="scientific">Aspergillus ruber (strain CBS 135680)</name>
    <dbReference type="NCBI Taxonomy" id="1388766"/>
    <lineage>
        <taxon>Eukaryota</taxon>
        <taxon>Fungi</taxon>
        <taxon>Dikarya</taxon>
        <taxon>Ascomycota</taxon>
        <taxon>Pezizomycotina</taxon>
        <taxon>Eurotiomycetes</taxon>
        <taxon>Eurotiomycetidae</taxon>
        <taxon>Eurotiales</taxon>
        <taxon>Aspergillaceae</taxon>
        <taxon>Aspergillus</taxon>
        <taxon>Aspergillus subgen. Aspergillus</taxon>
    </lineage>
</organism>
<sequence>MRHFCSICGVLIRSCAAEDDMGPPVEDLEWYQLIRVFYKEWSEGIAEVTGVGYLNTLNQPVVPMIFNGLYWQPNVYINNSVPYSGASPHCCTYLAHEACWRVLLDRTLYGNLFTDFVAVALAQLFWGASLYRQYSFIRRHDYGGSNEFWDAEGDPIEIMSREGYGHCAVEPSGFVSVEDLLSCLGPEVPVEIPTTYPINSTLRLGNGLEKFTKFPTEVMHMLLTWLHSDDIQQLRLASRPVASISHPDQLPQFFWYGRFFPDFGMWFAMPIHTKGFYDWRSLYFRVKRGLKTHSSDRLVNRKRV</sequence>
<evidence type="ECO:0000256" key="1">
    <source>
        <dbReference type="SAM" id="SignalP"/>
    </source>
</evidence>
<keyword evidence="3" id="KW-1185">Reference proteome</keyword>
<proteinExistence type="predicted"/>
<dbReference type="STRING" id="1388766.A0A017S8I3"/>
<dbReference type="Proteomes" id="UP000019804">
    <property type="component" value="Unassembled WGS sequence"/>
</dbReference>
<dbReference type="GeneID" id="63694326"/>
<evidence type="ECO:0000313" key="3">
    <source>
        <dbReference type="Proteomes" id="UP000019804"/>
    </source>
</evidence>
<feature type="signal peptide" evidence="1">
    <location>
        <begin position="1"/>
        <end position="17"/>
    </location>
</feature>
<dbReference type="EMBL" id="KK088434">
    <property type="protein sequence ID" value="EYE92944.1"/>
    <property type="molecule type" value="Genomic_DNA"/>
</dbReference>
<accession>A0A017S8I3</accession>
<evidence type="ECO:0008006" key="4">
    <source>
        <dbReference type="Google" id="ProtNLM"/>
    </source>
</evidence>
<dbReference type="OrthoDB" id="4452694at2759"/>
<keyword evidence="1" id="KW-0732">Signal</keyword>
<protein>
    <recommendedName>
        <fullName evidence="4">F-box domain-containing protein</fullName>
    </recommendedName>
</protein>